<comment type="caution">
    <text evidence="1">The sequence shown here is derived from an EMBL/GenBank/DDBJ whole genome shotgun (WGS) entry which is preliminary data.</text>
</comment>
<dbReference type="EMBL" id="JAYMYS010000002">
    <property type="protein sequence ID" value="KAK7407754.1"/>
    <property type="molecule type" value="Genomic_DNA"/>
</dbReference>
<dbReference type="AlphaFoldDB" id="A0AAN9XUA1"/>
<keyword evidence="2" id="KW-1185">Reference proteome</keyword>
<protein>
    <submittedName>
        <fullName evidence="1">Uncharacterized protein</fullName>
    </submittedName>
</protein>
<sequence length="129" mass="14138">MRGLEAKVRSWTFIISLAYCGEETMIVKTSPSCKCIKGPYILAKSRNFLCGVEVKRWCMFPIIGSFHGPGGIFGDDSVFLTFFDILSATIMNRKNGIIRAKVLVSASKSMVTQEIDSLWLSVVSAAGCS</sequence>
<evidence type="ECO:0000313" key="2">
    <source>
        <dbReference type="Proteomes" id="UP001386955"/>
    </source>
</evidence>
<organism evidence="1 2">
    <name type="scientific">Psophocarpus tetragonolobus</name>
    <name type="common">Winged bean</name>
    <name type="synonym">Dolichos tetragonolobus</name>
    <dbReference type="NCBI Taxonomy" id="3891"/>
    <lineage>
        <taxon>Eukaryota</taxon>
        <taxon>Viridiplantae</taxon>
        <taxon>Streptophyta</taxon>
        <taxon>Embryophyta</taxon>
        <taxon>Tracheophyta</taxon>
        <taxon>Spermatophyta</taxon>
        <taxon>Magnoliopsida</taxon>
        <taxon>eudicotyledons</taxon>
        <taxon>Gunneridae</taxon>
        <taxon>Pentapetalae</taxon>
        <taxon>rosids</taxon>
        <taxon>fabids</taxon>
        <taxon>Fabales</taxon>
        <taxon>Fabaceae</taxon>
        <taxon>Papilionoideae</taxon>
        <taxon>50 kb inversion clade</taxon>
        <taxon>NPAAA clade</taxon>
        <taxon>indigoferoid/millettioid clade</taxon>
        <taxon>Phaseoleae</taxon>
        <taxon>Psophocarpus</taxon>
    </lineage>
</organism>
<accession>A0AAN9XUA1</accession>
<name>A0AAN9XUA1_PSOTE</name>
<evidence type="ECO:0000313" key="1">
    <source>
        <dbReference type="EMBL" id="KAK7407754.1"/>
    </source>
</evidence>
<dbReference type="Proteomes" id="UP001386955">
    <property type="component" value="Unassembled WGS sequence"/>
</dbReference>
<reference evidence="1 2" key="1">
    <citation type="submission" date="2024-01" db="EMBL/GenBank/DDBJ databases">
        <title>The genomes of 5 underutilized Papilionoideae crops provide insights into root nodulation and disease resistanc.</title>
        <authorList>
            <person name="Jiang F."/>
        </authorList>
    </citation>
    <scope>NUCLEOTIDE SEQUENCE [LARGE SCALE GENOMIC DNA]</scope>
    <source>
        <strain evidence="1">DUOXIRENSHENG_FW03</strain>
        <tissue evidence="1">Leaves</tissue>
    </source>
</reference>
<gene>
    <name evidence="1" type="ORF">VNO78_09807</name>
</gene>
<proteinExistence type="predicted"/>